<organism evidence="2 3">
    <name type="scientific">Lichenifustis flavocetrariae</name>
    <dbReference type="NCBI Taxonomy" id="2949735"/>
    <lineage>
        <taxon>Bacteria</taxon>
        <taxon>Pseudomonadati</taxon>
        <taxon>Pseudomonadota</taxon>
        <taxon>Alphaproteobacteria</taxon>
        <taxon>Hyphomicrobiales</taxon>
        <taxon>Lichenihabitantaceae</taxon>
        <taxon>Lichenifustis</taxon>
    </lineage>
</organism>
<keyword evidence="3" id="KW-1185">Reference proteome</keyword>
<accession>A0AA41YZ98</accession>
<feature type="domain" description="SnoaL-like" evidence="1">
    <location>
        <begin position="21"/>
        <end position="120"/>
    </location>
</feature>
<dbReference type="EMBL" id="JAMOIM010000019">
    <property type="protein sequence ID" value="MCW6510869.1"/>
    <property type="molecule type" value="Genomic_DNA"/>
</dbReference>
<proteinExistence type="predicted"/>
<dbReference type="Proteomes" id="UP001165667">
    <property type="component" value="Unassembled WGS sequence"/>
</dbReference>
<dbReference type="InterPro" id="IPR037401">
    <property type="entry name" value="SnoaL-like"/>
</dbReference>
<evidence type="ECO:0000313" key="3">
    <source>
        <dbReference type="Proteomes" id="UP001165667"/>
    </source>
</evidence>
<dbReference type="RefSeq" id="WP_282587247.1">
    <property type="nucleotide sequence ID" value="NZ_JAMOIM010000019.1"/>
</dbReference>
<evidence type="ECO:0000313" key="2">
    <source>
        <dbReference type="EMBL" id="MCW6510869.1"/>
    </source>
</evidence>
<sequence>MCEERTRHATNRLLAKLGLGADPEDIAALFCRKVDWAVPGDASALPWIGRRSVGRRTVADYIRQSRALVEPGAFVVTDILVQGERAVILGERCCCLRQTGRSVETEFAIVLTVTCGRITRFRLLEDSFAVSQASRSCSSTGNHSTCFAIGSGHSNRTDADPNSVL</sequence>
<protein>
    <submittedName>
        <fullName evidence="2">Nuclear transport factor 2 family protein</fullName>
    </submittedName>
</protein>
<dbReference type="InterPro" id="IPR032710">
    <property type="entry name" value="NTF2-like_dom_sf"/>
</dbReference>
<comment type="caution">
    <text evidence="2">The sequence shown here is derived from an EMBL/GenBank/DDBJ whole genome shotgun (WGS) entry which is preliminary data.</text>
</comment>
<reference evidence="2" key="1">
    <citation type="submission" date="2022-05" db="EMBL/GenBank/DDBJ databases">
        <authorList>
            <person name="Pankratov T."/>
        </authorList>
    </citation>
    <scope>NUCLEOTIDE SEQUENCE</scope>
    <source>
        <strain evidence="2">BP6-180914</strain>
    </source>
</reference>
<name>A0AA41YZ98_9HYPH</name>
<dbReference type="SUPFAM" id="SSF54427">
    <property type="entry name" value="NTF2-like"/>
    <property type="match status" value="1"/>
</dbReference>
<dbReference type="Gene3D" id="3.10.450.50">
    <property type="match status" value="1"/>
</dbReference>
<evidence type="ECO:0000259" key="1">
    <source>
        <dbReference type="Pfam" id="PF12680"/>
    </source>
</evidence>
<dbReference type="Pfam" id="PF12680">
    <property type="entry name" value="SnoaL_2"/>
    <property type="match status" value="1"/>
</dbReference>
<gene>
    <name evidence="2" type="ORF">M8523_22915</name>
</gene>
<dbReference type="AlphaFoldDB" id="A0AA41YZ98"/>